<protein>
    <recommendedName>
        <fullName evidence="3 9">Flagellar biosynthetic protein FliR</fullName>
    </recommendedName>
</protein>
<comment type="subcellular location">
    <subcellularLocation>
        <location evidence="10">Cell membrane</location>
        <topology evidence="10">Multi-pass membrane protein</topology>
    </subcellularLocation>
    <subcellularLocation>
        <location evidence="10">Bacterial flagellum basal body</location>
    </subcellularLocation>
</comment>
<feature type="transmembrane region" description="Helical" evidence="10">
    <location>
        <begin position="6"/>
        <end position="24"/>
    </location>
</feature>
<feature type="transmembrane region" description="Helical" evidence="10">
    <location>
        <begin position="170"/>
        <end position="200"/>
    </location>
</feature>
<keyword evidence="11" id="KW-0282">Flagellum</keyword>
<dbReference type="NCBIfam" id="TIGR01400">
    <property type="entry name" value="fliR"/>
    <property type="match status" value="1"/>
</dbReference>
<comment type="similarity">
    <text evidence="2 10">Belongs to the FliR/MopE/SpaR family.</text>
</comment>
<evidence type="ECO:0000256" key="4">
    <source>
        <dbReference type="ARBA" id="ARBA00022475"/>
    </source>
</evidence>
<evidence type="ECO:0000256" key="8">
    <source>
        <dbReference type="ARBA" id="ARBA00023143"/>
    </source>
</evidence>
<keyword evidence="6 10" id="KW-1133">Transmembrane helix</keyword>
<feature type="transmembrane region" description="Helical" evidence="10">
    <location>
        <begin position="212"/>
        <end position="232"/>
    </location>
</feature>
<dbReference type="EMBL" id="CP015629">
    <property type="protein sequence ID" value="ANF33765.1"/>
    <property type="molecule type" value="Genomic_DNA"/>
</dbReference>
<dbReference type="GO" id="GO:0009425">
    <property type="term" value="C:bacterial-type flagellum basal body"/>
    <property type="evidence" value="ECO:0007669"/>
    <property type="project" value="UniProtKB-SubCell"/>
</dbReference>
<evidence type="ECO:0000313" key="12">
    <source>
        <dbReference type="Proteomes" id="UP000264231"/>
    </source>
</evidence>
<comment type="function">
    <text evidence="1 10">Role in flagellar biosynthesis.</text>
</comment>
<dbReference type="PANTHER" id="PTHR30065:SF1">
    <property type="entry name" value="SURFACE PRESENTATION OF ANTIGENS PROTEIN SPAR"/>
    <property type="match status" value="1"/>
</dbReference>
<keyword evidence="11" id="KW-0969">Cilium</keyword>
<feature type="transmembrane region" description="Helical" evidence="10">
    <location>
        <begin position="119"/>
        <end position="144"/>
    </location>
</feature>
<evidence type="ECO:0000256" key="1">
    <source>
        <dbReference type="ARBA" id="ARBA00002578"/>
    </source>
</evidence>
<sequence length="262" mass="29828">MNMNFLVLKSFVILPVFVRIFLFLRFSPFFATIRMSYLNFFFALILSIIVVDKINVVYPLDNLIAFTLILAGEAILGLIQAFFVSIIFSVFHLLGFFFSNQMGLAYANIFDVFAEEDNLVISQIFTCLFLLLFLSNTVLLRFFMIGVHDSVLNVRVENMVNIKNYEFIELMFYSFAILFEKALIISLPILGVLLLLYLILGILSKTAPQINLLMISFAVSLGLGLIILYIGFPSLVMSVKRVIELALESMRNALNLFSETLK</sequence>
<gene>
    <name evidence="11" type="ORF">A7978_01350</name>
</gene>
<keyword evidence="4 10" id="KW-1003">Cell membrane</keyword>
<keyword evidence="7 10" id="KW-0472">Membrane</keyword>
<evidence type="ECO:0000256" key="3">
    <source>
        <dbReference type="ARBA" id="ARBA00021717"/>
    </source>
</evidence>
<accession>A0A172XAR1</accession>
<dbReference type="RefSeq" id="WP_119024098.1">
    <property type="nucleotide sequence ID" value="NZ_CP015629.1"/>
</dbReference>
<feature type="transmembrane region" description="Helical" evidence="10">
    <location>
        <begin position="36"/>
        <end position="54"/>
    </location>
</feature>
<proteinExistence type="inferred from homology"/>
<evidence type="ECO:0000256" key="2">
    <source>
        <dbReference type="ARBA" id="ARBA00009772"/>
    </source>
</evidence>
<feature type="transmembrane region" description="Helical" evidence="10">
    <location>
        <begin position="74"/>
        <end position="98"/>
    </location>
</feature>
<dbReference type="Proteomes" id="UP000264231">
    <property type="component" value="Chromosome"/>
</dbReference>
<organism evidence="11 12">
    <name type="scientific">Borrelia turicatae</name>
    <dbReference type="NCBI Taxonomy" id="142"/>
    <lineage>
        <taxon>Bacteria</taxon>
        <taxon>Pseudomonadati</taxon>
        <taxon>Spirochaetota</taxon>
        <taxon>Spirochaetia</taxon>
        <taxon>Spirochaetales</taxon>
        <taxon>Borreliaceae</taxon>
        <taxon>Borrelia</taxon>
    </lineage>
</organism>
<evidence type="ECO:0000256" key="10">
    <source>
        <dbReference type="RuleBase" id="RU362071"/>
    </source>
</evidence>
<evidence type="ECO:0000256" key="5">
    <source>
        <dbReference type="ARBA" id="ARBA00022692"/>
    </source>
</evidence>
<keyword evidence="8 10" id="KW-0975">Bacterial flagellum</keyword>
<evidence type="ECO:0000256" key="6">
    <source>
        <dbReference type="ARBA" id="ARBA00022989"/>
    </source>
</evidence>
<dbReference type="GO" id="GO:0005886">
    <property type="term" value="C:plasma membrane"/>
    <property type="evidence" value="ECO:0007669"/>
    <property type="project" value="UniProtKB-SubCell"/>
</dbReference>
<keyword evidence="11" id="KW-0966">Cell projection</keyword>
<dbReference type="InterPro" id="IPR006303">
    <property type="entry name" value="FliR"/>
</dbReference>
<dbReference type="InterPro" id="IPR002010">
    <property type="entry name" value="T3SS_IM_R"/>
</dbReference>
<dbReference type="AlphaFoldDB" id="A0A172XAR1"/>
<evidence type="ECO:0000256" key="7">
    <source>
        <dbReference type="ARBA" id="ARBA00023136"/>
    </source>
</evidence>
<dbReference type="GO" id="GO:0044780">
    <property type="term" value="P:bacterial-type flagellum assembly"/>
    <property type="evidence" value="ECO:0007669"/>
    <property type="project" value="UniProtKB-UniRule"/>
</dbReference>
<dbReference type="PANTHER" id="PTHR30065">
    <property type="entry name" value="FLAGELLAR BIOSYNTHETIC PROTEIN FLIR"/>
    <property type="match status" value="1"/>
</dbReference>
<evidence type="ECO:0000313" key="11">
    <source>
        <dbReference type="EMBL" id="ANF33765.1"/>
    </source>
</evidence>
<evidence type="ECO:0000256" key="9">
    <source>
        <dbReference type="NCBIfam" id="TIGR01400"/>
    </source>
</evidence>
<keyword evidence="5 10" id="KW-0812">Transmembrane</keyword>
<dbReference type="GO" id="GO:0006605">
    <property type="term" value="P:protein targeting"/>
    <property type="evidence" value="ECO:0007669"/>
    <property type="project" value="UniProtKB-UniRule"/>
</dbReference>
<dbReference type="Pfam" id="PF01311">
    <property type="entry name" value="Bac_export_1"/>
    <property type="match status" value="1"/>
</dbReference>
<reference evidence="11 12" key="1">
    <citation type="submission" date="2016-05" db="EMBL/GenBank/DDBJ databases">
        <title>Chromosome and linear plasmid sequence of a 2015 human isolate of tick-borne relapsing fever spirochete, Borrelia turicatae.</title>
        <authorList>
            <person name="Kingry L.C."/>
            <person name="Dhwani B."/>
            <person name="Replogle A."/>
            <person name="Sexton C."/>
            <person name="Rowe L."/>
            <person name="Stermole B.M."/>
            <person name="Christensen A.M."/>
            <person name="Schriefer M.E."/>
        </authorList>
    </citation>
    <scope>NUCLEOTIDE SEQUENCE [LARGE SCALE GENOMIC DNA]</scope>
    <source>
        <strain evidence="11 12">BTE5EL</strain>
    </source>
</reference>
<name>A0A172XAR1_BORTU</name>
<dbReference type="PRINTS" id="PR00953">
    <property type="entry name" value="TYPE3IMRPROT"/>
</dbReference>